<dbReference type="EMBL" id="OB797340">
    <property type="protein sequence ID" value="CAD7434266.1"/>
    <property type="molecule type" value="Genomic_DNA"/>
</dbReference>
<sequence>MKVSKNIKAAGIDGITSEVWVFGILMCKTPQSPPVVCKTPSAPPVVCKTPQSPPAVCKTPSAPPVVCKTPQSPPAVCKTPSSTPVDCKTPSSPPVDCKTPQSPPVVCKTPSSPPVECTVELNTTSTLANYATEAGKRYRDKQDASRNELSLSNVAGIFYILIGGLILAMAVALLEFCYKSHTEASRAKIPLSDAMKAKARLTIGGGRDFDNGRYYTPANQINTADGDPVHSNTHTQV</sequence>
<keyword evidence="1" id="KW-0472">Membrane</keyword>
<protein>
    <submittedName>
        <fullName evidence="2">Uncharacterized protein</fullName>
    </submittedName>
</protein>
<keyword evidence="1" id="KW-0812">Transmembrane</keyword>
<evidence type="ECO:0000256" key="1">
    <source>
        <dbReference type="SAM" id="Phobius"/>
    </source>
</evidence>
<reference evidence="2" key="1">
    <citation type="submission" date="2020-11" db="EMBL/GenBank/DDBJ databases">
        <authorList>
            <person name="Tran Van P."/>
        </authorList>
    </citation>
    <scope>NUCLEOTIDE SEQUENCE</scope>
</reference>
<proteinExistence type="predicted"/>
<evidence type="ECO:0000313" key="2">
    <source>
        <dbReference type="EMBL" id="CAD7434266.1"/>
    </source>
</evidence>
<feature type="transmembrane region" description="Helical" evidence="1">
    <location>
        <begin position="156"/>
        <end position="178"/>
    </location>
</feature>
<dbReference type="Gene3D" id="1.10.287.70">
    <property type="match status" value="1"/>
</dbReference>
<gene>
    <name evidence="2" type="ORF">TMSB3V08_LOCUS10919</name>
</gene>
<keyword evidence="1" id="KW-1133">Transmembrane helix</keyword>
<organism evidence="2">
    <name type="scientific">Timema monikensis</name>
    <dbReference type="NCBI Taxonomy" id="170555"/>
    <lineage>
        <taxon>Eukaryota</taxon>
        <taxon>Metazoa</taxon>
        <taxon>Ecdysozoa</taxon>
        <taxon>Arthropoda</taxon>
        <taxon>Hexapoda</taxon>
        <taxon>Insecta</taxon>
        <taxon>Pterygota</taxon>
        <taxon>Neoptera</taxon>
        <taxon>Polyneoptera</taxon>
        <taxon>Phasmatodea</taxon>
        <taxon>Timematodea</taxon>
        <taxon>Timematoidea</taxon>
        <taxon>Timematidae</taxon>
        <taxon>Timema</taxon>
    </lineage>
</organism>
<dbReference type="AlphaFoldDB" id="A0A7R9HVF8"/>
<name>A0A7R9HVF8_9NEOP</name>
<accession>A0A7R9HVF8</accession>